<comment type="caution">
    <text evidence="1">The sequence shown here is derived from an EMBL/GenBank/DDBJ whole genome shotgun (WGS) entry which is preliminary data.</text>
</comment>
<proteinExistence type="predicted"/>
<evidence type="ECO:0000313" key="2">
    <source>
        <dbReference type="Proteomes" id="UP000838324"/>
    </source>
</evidence>
<accession>A0ABN8H533</accession>
<gene>
    <name evidence="1" type="ORF">PAECIP111892_05240</name>
</gene>
<sequence length="53" mass="6224">MMSEQLKINIIKMVLEIEKRNINNGFPKTKDEIIAEIEKVIITEVDKHENTKN</sequence>
<evidence type="ECO:0000313" key="1">
    <source>
        <dbReference type="EMBL" id="CAH1222935.1"/>
    </source>
</evidence>
<organism evidence="1 2">
    <name type="scientific">Paenibacillus auburnensis</name>
    <dbReference type="NCBI Taxonomy" id="2905649"/>
    <lineage>
        <taxon>Bacteria</taxon>
        <taxon>Bacillati</taxon>
        <taxon>Bacillota</taxon>
        <taxon>Bacilli</taxon>
        <taxon>Bacillales</taxon>
        <taxon>Paenibacillaceae</taxon>
        <taxon>Paenibacillus</taxon>
    </lineage>
</organism>
<keyword evidence="2" id="KW-1185">Reference proteome</keyword>
<name>A0ABN8H533_9BACL</name>
<dbReference type="Proteomes" id="UP000838324">
    <property type="component" value="Unassembled WGS sequence"/>
</dbReference>
<dbReference type="EMBL" id="CAKMMG010000012">
    <property type="protein sequence ID" value="CAH1222935.1"/>
    <property type="molecule type" value="Genomic_DNA"/>
</dbReference>
<reference evidence="1" key="1">
    <citation type="submission" date="2022-01" db="EMBL/GenBank/DDBJ databases">
        <authorList>
            <person name="Criscuolo A."/>
        </authorList>
    </citation>
    <scope>NUCLEOTIDE SEQUENCE</scope>
    <source>
        <strain evidence="1">CIP111892</strain>
    </source>
</reference>
<protein>
    <submittedName>
        <fullName evidence="1">Uncharacterized protein</fullName>
    </submittedName>
</protein>